<proteinExistence type="predicted"/>
<dbReference type="AlphaFoldDB" id="A0A7S1XJ13"/>
<gene>
    <name evidence="1" type="ORF">EAUS1353_LOCUS2384</name>
</gene>
<reference evidence="1" key="1">
    <citation type="submission" date="2021-01" db="EMBL/GenBank/DDBJ databases">
        <authorList>
            <person name="Corre E."/>
            <person name="Pelletier E."/>
            <person name="Niang G."/>
            <person name="Scheremetjew M."/>
            <person name="Finn R."/>
            <person name="Kale V."/>
            <person name="Holt S."/>
            <person name="Cochrane G."/>
            <person name="Meng A."/>
            <person name="Brown T."/>
            <person name="Cohen L."/>
        </authorList>
    </citation>
    <scope>NUCLEOTIDE SEQUENCE</scope>
    <source>
        <strain evidence="1">CCMP3124</strain>
    </source>
</reference>
<name>A0A7S1XJ13_9RHOD</name>
<accession>A0A7S1XJ13</accession>
<dbReference type="EMBL" id="HBGI01003637">
    <property type="protein sequence ID" value="CAD9240645.1"/>
    <property type="molecule type" value="Transcribed_RNA"/>
</dbReference>
<evidence type="ECO:0000313" key="1">
    <source>
        <dbReference type="EMBL" id="CAD9240645.1"/>
    </source>
</evidence>
<protein>
    <submittedName>
        <fullName evidence="1">Uncharacterized protein</fullName>
    </submittedName>
</protein>
<organism evidence="1">
    <name type="scientific">Erythrolobus australicus</name>
    <dbReference type="NCBI Taxonomy" id="1077150"/>
    <lineage>
        <taxon>Eukaryota</taxon>
        <taxon>Rhodophyta</taxon>
        <taxon>Bangiophyceae</taxon>
        <taxon>Porphyridiales</taxon>
        <taxon>Porphyridiaceae</taxon>
        <taxon>Erythrolobus</taxon>
    </lineage>
</organism>
<sequence>MSELLTRPHLRCVAGQASEQHTHGSQVVVQTITARANSTARHQLPHSNKVVLFTSPLFLDIFEHLKIALSSNLPALATMLKSPSKSADGSRKCTSNSGAHFLSILII</sequence>